<feature type="transmembrane region" description="Helical" evidence="11">
    <location>
        <begin position="146"/>
        <end position="169"/>
    </location>
</feature>
<gene>
    <name evidence="14" type="ORF">HA49_20965</name>
</gene>
<dbReference type="Gene3D" id="3.30.565.10">
    <property type="entry name" value="Histidine kinase-like ATPase, C-terminal domain"/>
    <property type="match status" value="1"/>
</dbReference>
<dbReference type="SMART" id="SM00387">
    <property type="entry name" value="HATPase_c"/>
    <property type="match status" value="1"/>
</dbReference>
<feature type="domain" description="Histidine kinase" evidence="12">
    <location>
        <begin position="233"/>
        <end position="447"/>
    </location>
</feature>
<dbReference type="InterPro" id="IPR005467">
    <property type="entry name" value="His_kinase_dom"/>
</dbReference>
<dbReference type="AlphaFoldDB" id="A0A095T1A4"/>
<evidence type="ECO:0000313" key="14">
    <source>
        <dbReference type="EMBL" id="KGD70394.1"/>
    </source>
</evidence>
<accession>A0A095T1A4</accession>
<evidence type="ECO:0000256" key="2">
    <source>
        <dbReference type="ARBA" id="ARBA00004370"/>
    </source>
</evidence>
<evidence type="ECO:0000256" key="8">
    <source>
        <dbReference type="ARBA" id="ARBA00022989"/>
    </source>
</evidence>
<dbReference type="STRING" id="642227.HA49_20965"/>
<dbReference type="Pfam" id="PF00672">
    <property type="entry name" value="HAMP"/>
    <property type="match status" value="1"/>
</dbReference>
<reference evidence="14" key="1">
    <citation type="submission" date="2014-12" db="EMBL/GenBank/DDBJ databases">
        <title>The draft genome of the Tatumella morbirosei type strain, LMG23360T isolated from pineapple rot.</title>
        <authorList>
            <person name="Smits T.H."/>
            <person name="Palmer M."/>
            <person name="Venter S.N."/>
            <person name="Duffy B."/>
            <person name="Steenkamp E.T."/>
            <person name="Chan W.Y."/>
            <person name="Coutinho T.A."/>
            <person name="Coetzee M.P."/>
            <person name="De Maayer P."/>
        </authorList>
    </citation>
    <scope>NUCLEOTIDE SEQUENCE [LARGE SCALE GENOMIC DNA]</scope>
    <source>
        <strain evidence="14">LMG 23360</strain>
    </source>
</reference>
<evidence type="ECO:0000259" key="13">
    <source>
        <dbReference type="PROSITE" id="PS50885"/>
    </source>
</evidence>
<evidence type="ECO:0000259" key="12">
    <source>
        <dbReference type="PROSITE" id="PS50109"/>
    </source>
</evidence>
<sequence>MKSLFKTTYFRMSFIALLVSALCIVLLSLSVYYQARNILIVQNDQAIFNQVNTISMLPIDKMIQALNNRLTNDYRQVFYGGVFDATGKYIAGNITTEPPKNEYSIKPYRARIAGVPNEIRMVRKELSNGDILFFGVYIKLISEIKLIIFTATLTCLAFMSLGAGIVGVIRSVKTVRDLMDIQEITKVISQGDFRQRIHNMTGNNEIDTLVEHINIMLEDVEKLTGEIYAINKNISHNLFSPLIRLRGVISDISQLAAINTGKKEQEVLSIAESEIEMILKRFSALQRISSIESRTKYSGMSFFHLSELKNDIEEIFEPYSVETGTKFEVLDSDGFIYADKGLLFEAIFNLVENSFKYCPSGSLITLIFSSRENKTNIVVQDNGNGITDENHLDIINRYSRADGGYDVSGTGIGLSIVSSVARLHGFELQIENLHPGLKVALIAENSNYRPSV</sequence>
<evidence type="ECO:0000256" key="10">
    <source>
        <dbReference type="ARBA" id="ARBA00023136"/>
    </source>
</evidence>
<proteinExistence type="predicted"/>
<dbReference type="PROSITE" id="PS50885">
    <property type="entry name" value="HAMP"/>
    <property type="match status" value="1"/>
</dbReference>
<protein>
    <recommendedName>
        <fullName evidence="3">histidine kinase</fullName>
        <ecNumber evidence="3">2.7.13.3</ecNumber>
    </recommendedName>
</protein>
<feature type="domain" description="HAMP" evidence="13">
    <location>
        <begin position="175"/>
        <end position="225"/>
    </location>
</feature>
<dbReference type="EC" id="2.7.13.3" evidence="3"/>
<dbReference type="SUPFAM" id="SSF55874">
    <property type="entry name" value="ATPase domain of HSP90 chaperone/DNA topoisomerase II/histidine kinase"/>
    <property type="match status" value="1"/>
</dbReference>
<keyword evidence="5" id="KW-0808">Transferase</keyword>
<keyword evidence="6 11" id="KW-0812">Transmembrane</keyword>
<dbReference type="EMBL" id="JPKR02000005">
    <property type="protein sequence ID" value="KGD70394.1"/>
    <property type="molecule type" value="Genomic_DNA"/>
</dbReference>
<dbReference type="SUPFAM" id="SSF158472">
    <property type="entry name" value="HAMP domain-like"/>
    <property type="match status" value="1"/>
</dbReference>
<evidence type="ECO:0000256" key="7">
    <source>
        <dbReference type="ARBA" id="ARBA00022777"/>
    </source>
</evidence>
<evidence type="ECO:0000256" key="5">
    <source>
        <dbReference type="ARBA" id="ARBA00022679"/>
    </source>
</evidence>
<dbReference type="Pfam" id="PF02518">
    <property type="entry name" value="HATPase_c"/>
    <property type="match status" value="1"/>
</dbReference>
<keyword evidence="15" id="KW-1185">Reference proteome</keyword>
<evidence type="ECO:0000256" key="4">
    <source>
        <dbReference type="ARBA" id="ARBA00022553"/>
    </source>
</evidence>
<dbReference type="GO" id="GO:0000160">
    <property type="term" value="P:phosphorelay signal transduction system"/>
    <property type="evidence" value="ECO:0007669"/>
    <property type="project" value="UniProtKB-KW"/>
</dbReference>
<dbReference type="GO" id="GO:0005886">
    <property type="term" value="C:plasma membrane"/>
    <property type="evidence" value="ECO:0007669"/>
    <property type="project" value="TreeGrafter"/>
</dbReference>
<dbReference type="InterPro" id="IPR003660">
    <property type="entry name" value="HAMP_dom"/>
</dbReference>
<dbReference type="InterPro" id="IPR003594">
    <property type="entry name" value="HATPase_dom"/>
</dbReference>
<keyword evidence="8 11" id="KW-1133">Transmembrane helix</keyword>
<comment type="catalytic activity">
    <reaction evidence="1">
        <text>ATP + protein L-histidine = ADP + protein N-phospho-L-histidine.</text>
        <dbReference type="EC" id="2.7.13.3"/>
    </reaction>
</comment>
<keyword evidence="4" id="KW-0597">Phosphoprotein</keyword>
<keyword evidence="7" id="KW-0418">Kinase</keyword>
<evidence type="ECO:0000256" key="6">
    <source>
        <dbReference type="ARBA" id="ARBA00022692"/>
    </source>
</evidence>
<dbReference type="CDD" id="cd06225">
    <property type="entry name" value="HAMP"/>
    <property type="match status" value="1"/>
</dbReference>
<evidence type="ECO:0000256" key="9">
    <source>
        <dbReference type="ARBA" id="ARBA00023012"/>
    </source>
</evidence>
<dbReference type="InterPro" id="IPR004358">
    <property type="entry name" value="Sig_transdc_His_kin-like_C"/>
</dbReference>
<evidence type="ECO:0000256" key="1">
    <source>
        <dbReference type="ARBA" id="ARBA00000085"/>
    </source>
</evidence>
<dbReference type="Proteomes" id="UP000029577">
    <property type="component" value="Unassembled WGS sequence"/>
</dbReference>
<dbReference type="GO" id="GO:0004673">
    <property type="term" value="F:protein histidine kinase activity"/>
    <property type="evidence" value="ECO:0007669"/>
    <property type="project" value="UniProtKB-EC"/>
</dbReference>
<keyword evidence="9" id="KW-0902">Two-component regulatory system</keyword>
<organism evidence="14 15">
    <name type="scientific">Tatumella morbirosei</name>
    <dbReference type="NCBI Taxonomy" id="642227"/>
    <lineage>
        <taxon>Bacteria</taxon>
        <taxon>Pseudomonadati</taxon>
        <taxon>Pseudomonadota</taxon>
        <taxon>Gammaproteobacteria</taxon>
        <taxon>Enterobacterales</taxon>
        <taxon>Erwiniaceae</taxon>
        <taxon>Tatumella</taxon>
    </lineage>
</organism>
<dbReference type="eggNOG" id="COG2205">
    <property type="taxonomic scope" value="Bacteria"/>
</dbReference>
<dbReference type="Gene3D" id="6.10.340.10">
    <property type="match status" value="1"/>
</dbReference>
<dbReference type="PANTHER" id="PTHR45436">
    <property type="entry name" value="SENSOR HISTIDINE KINASE YKOH"/>
    <property type="match status" value="1"/>
</dbReference>
<dbReference type="InterPro" id="IPR036890">
    <property type="entry name" value="HATPase_C_sf"/>
</dbReference>
<evidence type="ECO:0000313" key="15">
    <source>
        <dbReference type="Proteomes" id="UP000029577"/>
    </source>
</evidence>
<evidence type="ECO:0000256" key="11">
    <source>
        <dbReference type="SAM" id="Phobius"/>
    </source>
</evidence>
<dbReference type="PANTHER" id="PTHR45436:SF8">
    <property type="entry name" value="HISTIDINE KINASE"/>
    <property type="match status" value="1"/>
</dbReference>
<dbReference type="PRINTS" id="PR00344">
    <property type="entry name" value="BCTRLSENSOR"/>
</dbReference>
<dbReference type="PROSITE" id="PS50109">
    <property type="entry name" value="HIS_KIN"/>
    <property type="match status" value="1"/>
</dbReference>
<dbReference type="InterPro" id="IPR050428">
    <property type="entry name" value="TCS_sensor_his_kinase"/>
</dbReference>
<keyword evidence="10 11" id="KW-0472">Membrane</keyword>
<comment type="caution">
    <text evidence="14">The sequence shown here is derived from an EMBL/GenBank/DDBJ whole genome shotgun (WGS) entry which is preliminary data.</text>
</comment>
<evidence type="ECO:0000256" key="3">
    <source>
        <dbReference type="ARBA" id="ARBA00012438"/>
    </source>
</evidence>
<comment type="subcellular location">
    <subcellularLocation>
        <location evidence="2">Membrane</location>
    </subcellularLocation>
</comment>
<name>A0A095T1A4_9GAMM</name>